<dbReference type="Proteomes" id="UP001138500">
    <property type="component" value="Unassembled WGS sequence"/>
</dbReference>
<keyword evidence="3" id="KW-1185">Reference proteome</keyword>
<feature type="transmembrane region" description="Helical" evidence="1">
    <location>
        <begin position="126"/>
        <end position="144"/>
    </location>
</feature>
<feature type="transmembrane region" description="Helical" evidence="1">
    <location>
        <begin position="37"/>
        <end position="55"/>
    </location>
</feature>
<sequence>MIHQFEEYGLDLKGRHFYFHQIICGKLGYSSTADCTIQAWHLTFINLVLMTWAALRARSAPAGPGANFFGLAAFNALVHIVPGAIDAAHGGDLYNPGQLSALVILIPGAVGALRALYRQRVITGAGIARALAVGMLAHVIHFFGHYLRSREIINDVIWIPYLIATFIGFMSLAFP</sequence>
<comment type="caution">
    <text evidence="2">The sequence shown here is derived from an EMBL/GenBank/DDBJ whole genome shotgun (WGS) entry which is preliminary data.</text>
</comment>
<name>A0A9W7W189_9PEZI</name>
<keyword evidence="1" id="KW-1133">Transmembrane helix</keyword>
<protein>
    <submittedName>
        <fullName evidence="2">HXXEE domain-containing protein</fullName>
    </submittedName>
</protein>
<reference evidence="2 3" key="2">
    <citation type="journal article" date="2021" name="Curr. Genet.">
        <title>Genetic response to nitrogen starvation in the aggressive Eucalyptus foliar pathogen Teratosphaeria destructans.</title>
        <authorList>
            <person name="Havenga M."/>
            <person name="Wingfield B.D."/>
            <person name="Wingfield M.J."/>
            <person name="Dreyer L.L."/>
            <person name="Roets F."/>
            <person name="Aylward J."/>
        </authorList>
    </citation>
    <scope>NUCLEOTIDE SEQUENCE [LARGE SCALE GENOMIC DNA]</scope>
    <source>
        <strain evidence="2">CMW44962</strain>
    </source>
</reference>
<gene>
    <name evidence="2" type="ORF">Tdes44962_MAKER03742</name>
</gene>
<proteinExistence type="predicted"/>
<evidence type="ECO:0000313" key="2">
    <source>
        <dbReference type="EMBL" id="KAH9826090.1"/>
    </source>
</evidence>
<dbReference type="EMBL" id="RIBY02002034">
    <property type="protein sequence ID" value="KAH9826090.1"/>
    <property type="molecule type" value="Genomic_DNA"/>
</dbReference>
<keyword evidence="1" id="KW-0812">Transmembrane</keyword>
<feature type="transmembrane region" description="Helical" evidence="1">
    <location>
        <begin position="156"/>
        <end position="174"/>
    </location>
</feature>
<dbReference type="Pfam" id="PF13787">
    <property type="entry name" value="HXXEE"/>
    <property type="match status" value="1"/>
</dbReference>
<dbReference type="InterPro" id="IPR025671">
    <property type="entry name" value="HXXEE"/>
</dbReference>
<organism evidence="2 3">
    <name type="scientific">Teratosphaeria destructans</name>
    <dbReference type="NCBI Taxonomy" id="418781"/>
    <lineage>
        <taxon>Eukaryota</taxon>
        <taxon>Fungi</taxon>
        <taxon>Dikarya</taxon>
        <taxon>Ascomycota</taxon>
        <taxon>Pezizomycotina</taxon>
        <taxon>Dothideomycetes</taxon>
        <taxon>Dothideomycetidae</taxon>
        <taxon>Mycosphaerellales</taxon>
        <taxon>Teratosphaeriaceae</taxon>
        <taxon>Teratosphaeria</taxon>
    </lineage>
</organism>
<reference evidence="2 3" key="1">
    <citation type="journal article" date="2018" name="IMA Fungus">
        <title>IMA Genome-F 10: Nine draft genome sequences of Claviceps purpurea s.lat., including C. arundinis, C. humidiphila, and C. cf. spartinae, pseudomolecules for the pitch canker pathogen Fusarium circinatum, draft genome of Davidsoniella eucalypti, Grosmannia galeiformis, Quambalaria eucalypti, and Teratosphaeria destructans.</title>
        <authorList>
            <person name="Wingfield B.D."/>
            <person name="Liu M."/>
            <person name="Nguyen H.D."/>
            <person name="Lane F.A."/>
            <person name="Morgan S.W."/>
            <person name="De Vos L."/>
            <person name="Wilken P.M."/>
            <person name="Duong T.A."/>
            <person name="Aylward J."/>
            <person name="Coetzee M.P."/>
            <person name="Dadej K."/>
            <person name="De Beer Z.W."/>
            <person name="Findlay W."/>
            <person name="Havenga M."/>
            <person name="Kolarik M."/>
            <person name="Menzies J.G."/>
            <person name="Naidoo K."/>
            <person name="Pochopski O."/>
            <person name="Shoukouhi P."/>
            <person name="Santana Q.C."/>
            <person name="Seifert K.A."/>
            <person name="Soal N."/>
            <person name="Steenkamp E.T."/>
            <person name="Tatham C.T."/>
            <person name="van der Nest M.A."/>
            <person name="Wingfield M.J."/>
        </authorList>
    </citation>
    <scope>NUCLEOTIDE SEQUENCE [LARGE SCALE GENOMIC DNA]</scope>
    <source>
        <strain evidence="2">CMW44962</strain>
    </source>
</reference>
<dbReference type="OrthoDB" id="5592777at2759"/>
<dbReference type="AlphaFoldDB" id="A0A9W7W189"/>
<evidence type="ECO:0000256" key="1">
    <source>
        <dbReference type="SAM" id="Phobius"/>
    </source>
</evidence>
<evidence type="ECO:0000313" key="3">
    <source>
        <dbReference type="Proteomes" id="UP001138500"/>
    </source>
</evidence>
<feature type="transmembrane region" description="Helical" evidence="1">
    <location>
        <begin position="67"/>
        <end position="85"/>
    </location>
</feature>
<feature type="transmembrane region" description="Helical" evidence="1">
    <location>
        <begin position="97"/>
        <end position="117"/>
    </location>
</feature>
<accession>A0A9W7W189</accession>
<keyword evidence="1" id="KW-0472">Membrane</keyword>